<dbReference type="InterPro" id="IPR002545">
    <property type="entry name" value="CheW-lke_dom"/>
</dbReference>
<dbReference type="PANTHER" id="PTHR22617">
    <property type="entry name" value="CHEMOTAXIS SENSOR HISTIDINE KINASE-RELATED"/>
    <property type="match status" value="1"/>
</dbReference>
<dbReference type="InterPro" id="IPR036061">
    <property type="entry name" value="CheW-like_dom_sf"/>
</dbReference>
<reference evidence="3" key="1">
    <citation type="journal article" date="2019" name="Int. J. Syst. Evol. Microbiol.">
        <title>The Global Catalogue of Microorganisms (GCM) 10K type strain sequencing project: providing services to taxonomists for standard genome sequencing and annotation.</title>
        <authorList>
            <consortium name="The Broad Institute Genomics Platform"/>
            <consortium name="The Broad Institute Genome Sequencing Center for Infectious Disease"/>
            <person name="Wu L."/>
            <person name="Ma J."/>
        </authorList>
    </citation>
    <scope>NUCLEOTIDE SEQUENCE [LARGE SCALE GENOMIC DNA]</scope>
    <source>
        <strain evidence="3">JCM 30774</strain>
    </source>
</reference>
<evidence type="ECO:0000259" key="1">
    <source>
        <dbReference type="PROSITE" id="PS50851"/>
    </source>
</evidence>
<gene>
    <name evidence="2" type="ORF">ACFQ45_07760</name>
</gene>
<dbReference type="EMBL" id="JBHTMN010000007">
    <property type="protein sequence ID" value="MFD1383259.1"/>
    <property type="molecule type" value="Genomic_DNA"/>
</dbReference>
<dbReference type="PROSITE" id="PS50851">
    <property type="entry name" value="CHEW"/>
    <property type="match status" value="2"/>
</dbReference>
<organism evidence="2 3">
    <name type="scientific">Rhodanobacter aciditrophus</name>
    <dbReference type="NCBI Taxonomy" id="1623218"/>
    <lineage>
        <taxon>Bacteria</taxon>
        <taxon>Pseudomonadati</taxon>
        <taxon>Pseudomonadota</taxon>
        <taxon>Gammaproteobacteria</taxon>
        <taxon>Lysobacterales</taxon>
        <taxon>Rhodanobacteraceae</taxon>
        <taxon>Rhodanobacter</taxon>
    </lineage>
</organism>
<dbReference type="SUPFAM" id="SSF50341">
    <property type="entry name" value="CheW-like"/>
    <property type="match status" value="3"/>
</dbReference>
<feature type="domain" description="CheW-like" evidence="1">
    <location>
        <begin position="14"/>
        <end position="153"/>
    </location>
</feature>
<dbReference type="Gene3D" id="2.30.30.40">
    <property type="entry name" value="SH3 Domains"/>
    <property type="match status" value="2"/>
</dbReference>
<dbReference type="PANTHER" id="PTHR22617:SF23">
    <property type="entry name" value="CHEMOTAXIS PROTEIN CHEW"/>
    <property type="match status" value="1"/>
</dbReference>
<evidence type="ECO:0000313" key="3">
    <source>
        <dbReference type="Proteomes" id="UP001597059"/>
    </source>
</evidence>
<dbReference type="InterPro" id="IPR039315">
    <property type="entry name" value="CheW"/>
</dbReference>
<keyword evidence="3" id="KW-1185">Reference proteome</keyword>
<proteinExistence type="predicted"/>
<sequence>MVNTAASNTIDRVDTVFGIFEFAKHLFSVPAETIREVLPAHHLTPMLGANPVVAGTIRVREQSIPVLHTHILTGSTISEDEQTTNALLILSRGDLCIGLTISEVISLTEHNAAPPSYFTNCDNQLIHGTLFVPELNKDSVIVNTDWLFSRNDLPMATVAAPVLDHGKTNNSQVSLTSSYFLMKMGGAPITIESDKVNATIQVRQLSPSKINADIILGEVVYLEEYVPVIDLQLLLFGKSSLDKPRQSGPAITLKTSEEHTVAFLVDDILNIVSIPDETFVDLPEEDFKGKQWLSSIGKPNSATPDESLLLNLDVDTLRTHPTVIGISKMCRSTQAKDHEFGSNMFSEEITSQKETLLVFRRKTTFSMRLTDIVEIKMANIPLIPVPDENVLGVFQHEGASLLLYDMETLFGLNFEDLDEDERYEEIPINQRIVIIRTPAGNRAILVDDLVDICDAVPLVGDEAQDNTEQRHNRHLSYYLTRKNNRKVYLSCLNPSYLETVESINTVVHK</sequence>
<accession>A0ABW4AZ43</accession>
<comment type="caution">
    <text evidence="2">The sequence shown here is derived from an EMBL/GenBank/DDBJ whole genome shotgun (WGS) entry which is preliminary data.</text>
</comment>
<protein>
    <submittedName>
        <fullName evidence="2">Chemotaxis protein CheW</fullName>
    </submittedName>
</protein>
<dbReference type="Gene3D" id="2.40.50.180">
    <property type="entry name" value="CheA-289, Domain 4"/>
    <property type="match status" value="3"/>
</dbReference>
<dbReference type="RefSeq" id="WP_377366435.1">
    <property type="nucleotide sequence ID" value="NZ_JBHTMN010000007.1"/>
</dbReference>
<name>A0ABW4AZ43_9GAMM</name>
<evidence type="ECO:0000313" key="2">
    <source>
        <dbReference type="EMBL" id="MFD1383259.1"/>
    </source>
</evidence>
<dbReference type="SMART" id="SM00260">
    <property type="entry name" value="CheW"/>
    <property type="match status" value="1"/>
</dbReference>
<dbReference type="Pfam" id="PF01584">
    <property type="entry name" value="CheW"/>
    <property type="match status" value="3"/>
</dbReference>
<dbReference type="Proteomes" id="UP001597059">
    <property type="component" value="Unassembled WGS sequence"/>
</dbReference>
<feature type="domain" description="CheW-like" evidence="1">
    <location>
        <begin position="176"/>
        <end position="323"/>
    </location>
</feature>